<dbReference type="InterPro" id="IPR036271">
    <property type="entry name" value="Tet_transcr_reg_TetR-rel_C_sf"/>
</dbReference>
<keyword evidence="7" id="KW-1185">Reference proteome</keyword>
<dbReference type="EMBL" id="CP024201">
    <property type="protein sequence ID" value="ATQ41272.1"/>
    <property type="molecule type" value="Genomic_DNA"/>
</dbReference>
<dbReference type="PRINTS" id="PR00455">
    <property type="entry name" value="HTHTETR"/>
</dbReference>
<sequence length="212" mass="22575">MPPGQPKWRRRKEARPAEIVAAALEVFAEKGFAAAKLDDIAARAGVSKGALYLYFETKHDLFTAVVRTSVAPNIEAVEEASRNLALPFATLARMLLTIAAERAATTQIGAVAKMVIAESGNFPDLARVWHEEVVGRALAAVVGVIERAQARGEVRPGDPRLHAFSMIGPLLLGVIWREVMAPAGAPPVDLRALAAQHIDTALTGMLAEGGRS</sequence>
<dbReference type="PANTHER" id="PTHR30055:SF234">
    <property type="entry name" value="HTH-TYPE TRANSCRIPTIONAL REGULATOR BETI"/>
    <property type="match status" value="1"/>
</dbReference>
<dbReference type="FunFam" id="1.10.10.60:FF:000141">
    <property type="entry name" value="TetR family transcriptional regulator"/>
    <property type="match status" value="1"/>
</dbReference>
<dbReference type="InterPro" id="IPR011075">
    <property type="entry name" value="TetR_C"/>
</dbReference>
<feature type="domain" description="HTH tetR-type" evidence="5">
    <location>
        <begin position="13"/>
        <end position="73"/>
    </location>
</feature>
<dbReference type="RefSeq" id="WP_099620529.1">
    <property type="nucleotide sequence ID" value="NZ_CP024201.1"/>
</dbReference>
<dbReference type="AlphaFoldDB" id="A0A2D2ATC6"/>
<accession>A0A2D2ATC6</accession>
<dbReference type="GO" id="GO:0000976">
    <property type="term" value="F:transcription cis-regulatory region binding"/>
    <property type="evidence" value="ECO:0007669"/>
    <property type="project" value="TreeGrafter"/>
</dbReference>
<dbReference type="SUPFAM" id="SSF46689">
    <property type="entry name" value="Homeodomain-like"/>
    <property type="match status" value="1"/>
</dbReference>
<dbReference type="InterPro" id="IPR009057">
    <property type="entry name" value="Homeodomain-like_sf"/>
</dbReference>
<dbReference type="OrthoDB" id="7185252at2"/>
<dbReference type="Pfam" id="PF00440">
    <property type="entry name" value="TetR_N"/>
    <property type="match status" value="1"/>
</dbReference>
<dbReference type="SUPFAM" id="SSF48498">
    <property type="entry name" value="Tetracyclin repressor-like, C-terminal domain"/>
    <property type="match status" value="1"/>
</dbReference>
<dbReference type="InterPro" id="IPR050109">
    <property type="entry name" value="HTH-type_TetR-like_transc_reg"/>
</dbReference>
<protein>
    <submittedName>
        <fullName evidence="6">TetR family transcriptional regulator</fullName>
    </submittedName>
</protein>
<name>A0A2D2ATC6_9CAUL</name>
<evidence type="ECO:0000256" key="3">
    <source>
        <dbReference type="ARBA" id="ARBA00023163"/>
    </source>
</evidence>
<dbReference type="InterPro" id="IPR001647">
    <property type="entry name" value="HTH_TetR"/>
</dbReference>
<evidence type="ECO:0000256" key="4">
    <source>
        <dbReference type="PROSITE-ProRule" id="PRU00335"/>
    </source>
</evidence>
<dbReference type="GO" id="GO:0003700">
    <property type="term" value="F:DNA-binding transcription factor activity"/>
    <property type="evidence" value="ECO:0007669"/>
    <property type="project" value="TreeGrafter"/>
</dbReference>
<keyword evidence="2 4" id="KW-0238">DNA-binding</keyword>
<keyword evidence="1" id="KW-0805">Transcription regulation</keyword>
<dbReference type="PANTHER" id="PTHR30055">
    <property type="entry name" value="HTH-TYPE TRANSCRIPTIONAL REGULATOR RUTR"/>
    <property type="match status" value="1"/>
</dbReference>
<evidence type="ECO:0000256" key="1">
    <source>
        <dbReference type="ARBA" id="ARBA00023015"/>
    </source>
</evidence>
<reference evidence="6 7" key="1">
    <citation type="submission" date="2017-10" db="EMBL/GenBank/DDBJ databases">
        <title>Genome sequence of Caulobacter mirabilis FWC38.</title>
        <authorList>
            <person name="Fiebig A."/>
            <person name="Crosson S."/>
        </authorList>
    </citation>
    <scope>NUCLEOTIDE SEQUENCE [LARGE SCALE GENOMIC DNA]</scope>
    <source>
        <strain evidence="6 7">FWC 38</strain>
    </source>
</reference>
<keyword evidence="3" id="KW-0804">Transcription</keyword>
<organism evidence="6 7">
    <name type="scientific">Caulobacter mirabilis</name>
    <dbReference type="NCBI Taxonomy" id="69666"/>
    <lineage>
        <taxon>Bacteria</taxon>
        <taxon>Pseudomonadati</taxon>
        <taxon>Pseudomonadota</taxon>
        <taxon>Alphaproteobacteria</taxon>
        <taxon>Caulobacterales</taxon>
        <taxon>Caulobacteraceae</taxon>
        <taxon>Caulobacter</taxon>
    </lineage>
</organism>
<evidence type="ECO:0000256" key="2">
    <source>
        <dbReference type="ARBA" id="ARBA00023125"/>
    </source>
</evidence>
<evidence type="ECO:0000313" key="6">
    <source>
        <dbReference type="EMBL" id="ATQ41272.1"/>
    </source>
</evidence>
<dbReference type="Proteomes" id="UP000228945">
    <property type="component" value="Chromosome"/>
</dbReference>
<dbReference type="PROSITE" id="PS50977">
    <property type="entry name" value="HTH_TETR_2"/>
    <property type="match status" value="1"/>
</dbReference>
<gene>
    <name evidence="6" type="ORF">CSW64_02025</name>
</gene>
<dbReference type="KEGG" id="cmb:CSW64_02025"/>
<evidence type="ECO:0000313" key="7">
    <source>
        <dbReference type="Proteomes" id="UP000228945"/>
    </source>
</evidence>
<evidence type="ECO:0000259" key="5">
    <source>
        <dbReference type="PROSITE" id="PS50977"/>
    </source>
</evidence>
<feature type="DNA-binding region" description="H-T-H motif" evidence="4">
    <location>
        <begin position="36"/>
        <end position="55"/>
    </location>
</feature>
<dbReference type="Pfam" id="PF16859">
    <property type="entry name" value="TetR_C_11"/>
    <property type="match status" value="1"/>
</dbReference>
<dbReference type="Gene3D" id="1.10.357.10">
    <property type="entry name" value="Tetracycline Repressor, domain 2"/>
    <property type="match status" value="1"/>
</dbReference>
<proteinExistence type="predicted"/>